<proteinExistence type="predicted"/>
<dbReference type="SUPFAM" id="SSF53448">
    <property type="entry name" value="Nucleotide-diphospho-sugar transferases"/>
    <property type="match status" value="1"/>
</dbReference>
<reference evidence="4 5" key="1">
    <citation type="submission" date="2020-08" db="EMBL/GenBank/DDBJ databases">
        <title>Genomic Encyclopedia of Type Strains, Phase III (KMG-III): the genomes of soil and plant-associated and newly described type strains.</title>
        <authorList>
            <person name="Whitman W."/>
        </authorList>
    </citation>
    <scope>NUCLEOTIDE SEQUENCE [LARGE SCALE GENOMIC DNA]</scope>
    <source>
        <strain evidence="4 5">CECT 8075</strain>
    </source>
</reference>
<dbReference type="InterPro" id="IPR027791">
    <property type="entry name" value="Galactosyl_T_C"/>
</dbReference>
<gene>
    <name evidence="4" type="ORF">FHS27_002096</name>
</gene>
<organism evidence="4 5">
    <name type="scientific">Aporhodopirellula rubra</name>
    <dbReference type="NCBI Taxonomy" id="980271"/>
    <lineage>
        <taxon>Bacteria</taxon>
        <taxon>Pseudomonadati</taxon>
        <taxon>Planctomycetota</taxon>
        <taxon>Planctomycetia</taxon>
        <taxon>Pirellulales</taxon>
        <taxon>Pirellulaceae</taxon>
        <taxon>Aporhodopirellula</taxon>
    </lineage>
</organism>
<evidence type="ECO:0000313" key="5">
    <source>
        <dbReference type="Proteomes" id="UP000536179"/>
    </source>
</evidence>
<dbReference type="InterPro" id="IPR001173">
    <property type="entry name" value="Glyco_trans_2-like"/>
</dbReference>
<dbReference type="InterPro" id="IPR029044">
    <property type="entry name" value="Nucleotide-diphossugar_trans"/>
</dbReference>
<dbReference type="EMBL" id="JACHXU010000006">
    <property type="protein sequence ID" value="MBB3206287.1"/>
    <property type="molecule type" value="Genomic_DNA"/>
</dbReference>
<keyword evidence="1" id="KW-0808">Transferase</keyword>
<feature type="domain" description="Galactosyltransferase C-terminal" evidence="3">
    <location>
        <begin position="250"/>
        <end position="288"/>
    </location>
</feature>
<protein>
    <submittedName>
        <fullName evidence="4">Uncharacterized protein</fullName>
    </submittedName>
</protein>
<feature type="domain" description="Glycosyltransferase 2-like" evidence="2">
    <location>
        <begin position="120"/>
        <end position="217"/>
    </location>
</feature>
<evidence type="ECO:0000256" key="1">
    <source>
        <dbReference type="ARBA" id="ARBA00022679"/>
    </source>
</evidence>
<evidence type="ECO:0000259" key="3">
    <source>
        <dbReference type="Pfam" id="PF02709"/>
    </source>
</evidence>
<accession>A0A7W5H4E1</accession>
<name>A0A7W5H4E1_9BACT</name>
<dbReference type="Gene3D" id="3.90.550.10">
    <property type="entry name" value="Spore Coat Polysaccharide Biosynthesis Protein SpsA, Chain A"/>
    <property type="match status" value="1"/>
</dbReference>
<sequence>MFKTIKEYAGVLIKDSGRYRQALSGNDRAANGDPLWLHLCNRNEVLEINADGPGVHCPWRWTSDLHACNVNANYARRLAQRAFTDWPIRFADKPEQAGSPDVSFIIAHQGTQRLDHVWWTVRSILAQQQVAVECIVVDQTNEPCFGTRLPPAVKNLHRPLPKDLDGWRKSWAFNQGAREAQGSTLVFHDGDIVCPAGYARAVIEGLREHGAASIQRFLFNLNQIATQQIFDSQQWPETMQPECVRQNWEGGTIAIRRDAFFGLGGYDEGFVGWGGEDNEFFDRCKHIGHLTFGHVPFVHLWHAPQSDKFAVNNPNTTIALKSRLQISVPERIDELKKRDFGNRQTPSLPKGYRDTARKVVGVRQDIP</sequence>
<dbReference type="RefSeq" id="WP_184304685.1">
    <property type="nucleotide sequence ID" value="NZ_JACHXU010000006.1"/>
</dbReference>
<keyword evidence="5" id="KW-1185">Reference proteome</keyword>
<comment type="caution">
    <text evidence="4">The sequence shown here is derived from an EMBL/GenBank/DDBJ whole genome shotgun (WGS) entry which is preliminary data.</text>
</comment>
<dbReference type="GO" id="GO:0016740">
    <property type="term" value="F:transferase activity"/>
    <property type="evidence" value="ECO:0007669"/>
    <property type="project" value="UniProtKB-KW"/>
</dbReference>
<evidence type="ECO:0000313" key="4">
    <source>
        <dbReference type="EMBL" id="MBB3206287.1"/>
    </source>
</evidence>
<dbReference type="Proteomes" id="UP000536179">
    <property type="component" value="Unassembled WGS sequence"/>
</dbReference>
<dbReference type="Pfam" id="PF00535">
    <property type="entry name" value="Glycos_transf_2"/>
    <property type="match status" value="1"/>
</dbReference>
<evidence type="ECO:0000259" key="2">
    <source>
        <dbReference type="Pfam" id="PF00535"/>
    </source>
</evidence>
<dbReference type="AlphaFoldDB" id="A0A7W5H4E1"/>
<dbReference type="Pfam" id="PF02709">
    <property type="entry name" value="Glyco_transf_7C"/>
    <property type="match status" value="1"/>
</dbReference>